<gene>
    <name evidence="2" type="ORF">P691DRAFT_768154</name>
</gene>
<reference evidence="2" key="1">
    <citation type="submission" date="2020-11" db="EMBL/GenBank/DDBJ databases">
        <authorList>
            <consortium name="DOE Joint Genome Institute"/>
            <person name="Ahrendt S."/>
            <person name="Riley R."/>
            <person name="Andreopoulos W."/>
            <person name="Labutti K."/>
            <person name="Pangilinan J."/>
            <person name="Ruiz-Duenas F.J."/>
            <person name="Barrasa J.M."/>
            <person name="Sanchez-Garcia M."/>
            <person name="Camarero S."/>
            <person name="Miyauchi S."/>
            <person name="Serrano A."/>
            <person name="Linde D."/>
            <person name="Babiker R."/>
            <person name="Drula E."/>
            <person name="Ayuso-Fernandez I."/>
            <person name="Pacheco R."/>
            <person name="Padilla G."/>
            <person name="Ferreira P."/>
            <person name="Barriuso J."/>
            <person name="Kellner H."/>
            <person name="Castanera R."/>
            <person name="Alfaro M."/>
            <person name="Ramirez L."/>
            <person name="Pisabarro A.G."/>
            <person name="Kuo A."/>
            <person name="Tritt A."/>
            <person name="Lipzen A."/>
            <person name="He G."/>
            <person name="Yan M."/>
            <person name="Ng V."/>
            <person name="Cullen D."/>
            <person name="Martin F."/>
            <person name="Rosso M.-N."/>
            <person name="Henrissat B."/>
            <person name="Hibbett D."/>
            <person name="Martinez A.T."/>
            <person name="Grigoriev I.V."/>
        </authorList>
    </citation>
    <scope>NUCLEOTIDE SEQUENCE</scope>
    <source>
        <strain evidence="2">MF-IS2</strain>
    </source>
</reference>
<evidence type="ECO:0000313" key="2">
    <source>
        <dbReference type="EMBL" id="KAF9440189.1"/>
    </source>
</evidence>
<feature type="region of interest" description="Disordered" evidence="1">
    <location>
        <begin position="205"/>
        <end position="289"/>
    </location>
</feature>
<dbReference type="Proteomes" id="UP000807342">
    <property type="component" value="Unassembled WGS sequence"/>
</dbReference>
<feature type="compositionally biased region" description="Pro residues" evidence="1">
    <location>
        <begin position="263"/>
        <end position="281"/>
    </location>
</feature>
<dbReference type="EMBL" id="MU152775">
    <property type="protein sequence ID" value="KAF9440189.1"/>
    <property type="molecule type" value="Genomic_DNA"/>
</dbReference>
<organism evidence="2 3">
    <name type="scientific">Macrolepiota fuliginosa MF-IS2</name>
    <dbReference type="NCBI Taxonomy" id="1400762"/>
    <lineage>
        <taxon>Eukaryota</taxon>
        <taxon>Fungi</taxon>
        <taxon>Dikarya</taxon>
        <taxon>Basidiomycota</taxon>
        <taxon>Agaricomycotina</taxon>
        <taxon>Agaricomycetes</taxon>
        <taxon>Agaricomycetidae</taxon>
        <taxon>Agaricales</taxon>
        <taxon>Agaricineae</taxon>
        <taxon>Agaricaceae</taxon>
        <taxon>Macrolepiota</taxon>
    </lineage>
</organism>
<dbReference type="AlphaFoldDB" id="A0A9P5WYC0"/>
<accession>A0A9P5WYC0</accession>
<sequence>MPIISILHPLLDLLPPPPSQLGSWCGTSLRIHAMPRKAKSKPATNVTLTFKLSTATDQFTTHKLMKIGGFDWSEVKDDLSRMNFSKVDESAQTNNDTIKTDNDDDVLSYEELSPAGELTNAIAAFGQWFRDNNIEDNEHPKLIDNIRCLTMMFSLIPAPHQCPIPPLCVCPHQDDTLPCRCLHTNNIPPPPPCSCLHHDNKDTPMEPSTPTCAFSKTASQTPAPSHEVTMPPPPPAAAAPSPKPGPRPRPSYAGAAVKNLNPAAPPFMHGPPHAPVAPPTQAPRVSLKP</sequence>
<feature type="compositionally biased region" description="Polar residues" evidence="1">
    <location>
        <begin position="206"/>
        <end position="223"/>
    </location>
</feature>
<protein>
    <submittedName>
        <fullName evidence="2">Uncharacterized protein</fullName>
    </submittedName>
</protein>
<proteinExistence type="predicted"/>
<comment type="caution">
    <text evidence="2">The sequence shown here is derived from an EMBL/GenBank/DDBJ whole genome shotgun (WGS) entry which is preliminary data.</text>
</comment>
<feature type="compositionally biased region" description="Pro residues" evidence="1">
    <location>
        <begin position="230"/>
        <end position="249"/>
    </location>
</feature>
<keyword evidence="3" id="KW-1185">Reference proteome</keyword>
<evidence type="ECO:0000256" key="1">
    <source>
        <dbReference type="SAM" id="MobiDB-lite"/>
    </source>
</evidence>
<dbReference type="OrthoDB" id="343114at2759"/>
<evidence type="ECO:0000313" key="3">
    <source>
        <dbReference type="Proteomes" id="UP000807342"/>
    </source>
</evidence>
<name>A0A9P5WYC0_9AGAR</name>